<protein>
    <submittedName>
        <fullName evidence="1">Uncharacterized protein</fullName>
    </submittedName>
</protein>
<sequence length="36" mass="3571">MSVAGRSIGSRNARGSATGLRHVRALAAAFAEAGNS</sequence>
<proteinExistence type="predicted"/>
<gene>
    <name evidence="1" type="ORF">GAK33_05048</name>
</gene>
<evidence type="ECO:0000313" key="2">
    <source>
        <dbReference type="Proteomes" id="UP000467522"/>
    </source>
</evidence>
<organism evidence="1 2">
    <name type="scientific">Burkholderia lata (strain ATCC 17760 / DSM 23089 / LMG 22485 / NCIMB 9086 / R18194 / 383)</name>
    <dbReference type="NCBI Taxonomy" id="482957"/>
    <lineage>
        <taxon>Bacteria</taxon>
        <taxon>Pseudomonadati</taxon>
        <taxon>Pseudomonadota</taxon>
        <taxon>Betaproteobacteria</taxon>
        <taxon>Burkholderiales</taxon>
        <taxon>Burkholderiaceae</taxon>
        <taxon>Burkholderia</taxon>
        <taxon>Burkholderia cepacia complex</taxon>
    </lineage>
</organism>
<dbReference type="EMBL" id="WNDV01000018">
    <property type="protein sequence ID" value="KAF1035140.1"/>
    <property type="molecule type" value="Genomic_DNA"/>
</dbReference>
<name>A0A833U8B4_BURL3</name>
<evidence type="ECO:0000313" key="1">
    <source>
        <dbReference type="EMBL" id="KAF1035140.1"/>
    </source>
</evidence>
<accession>A0A833U8B4</accession>
<comment type="caution">
    <text evidence="1">The sequence shown here is derived from an EMBL/GenBank/DDBJ whole genome shotgun (WGS) entry which is preliminary data.</text>
</comment>
<dbReference type="AlphaFoldDB" id="A0A833U8B4"/>
<reference evidence="2" key="1">
    <citation type="journal article" date="2020" name="MBio">
        <title>Horizontal gene transfer to a defensive symbiont with a reduced genome amongst a multipartite beetle microbiome.</title>
        <authorList>
            <person name="Waterworth S.C."/>
            <person name="Florez L.V."/>
            <person name="Rees E.R."/>
            <person name="Hertweck C."/>
            <person name="Kaltenpoth M."/>
            <person name="Kwan J.C."/>
        </authorList>
    </citation>
    <scope>NUCLEOTIDE SEQUENCE [LARGE SCALE GENOMIC DNA]</scope>
</reference>
<dbReference type="Proteomes" id="UP000467522">
    <property type="component" value="Unassembled WGS sequence"/>
</dbReference>